<feature type="region of interest" description="Disordered" evidence="2">
    <location>
        <begin position="1687"/>
        <end position="1736"/>
    </location>
</feature>
<feature type="region of interest" description="Disordered" evidence="2">
    <location>
        <begin position="320"/>
        <end position="408"/>
    </location>
</feature>
<feature type="compositionally biased region" description="Low complexity" evidence="2">
    <location>
        <begin position="743"/>
        <end position="752"/>
    </location>
</feature>
<evidence type="ECO:0000256" key="2">
    <source>
        <dbReference type="SAM" id="MobiDB-lite"/>
    </source>
</evidence>
<feature type="compositionally biased region" description="Basic and acidic residues" evidence="2">
    <location>
        <begin position="360"/>
        <end position="380"/>
    </location>
</feature>
<sequence length="2010" mass="204290">MAPKSKVAELEAKLSSKESELQAAQAAFTKAEASRAKLKQYLEAFREQAVNTTQVITQFQQLQTEHSALQQAHQQLQSELRDLRQQHQRASEDNERLRREAAAQAALRQAQQDRNHQQEKERQEREKERLRQQCAELQREQQRTREELQRLRSETQRLVQENKRLLLEQREQQQRRQQQQVEEEEGKQRPEVRQTKQEQEEGVQGTGVAVAVVADGADDDTHHQQQQLLQLQRTIEELQAQLSLAQQQQRQQQQPQLEVPLQGLQQQQGLEQLQQEQEQQGRDQELQQGQRQAPGPQPATRTAPVLATAATAAGEAAVVRRPGGADSAPQSAAASATLGVGNGDGEDYDSDGGGGGQGGEGRDTQQRAEKARVAAFERSKHTGAQEQDGGRERGRRRKEEEQWRREQQQREQEARRLVKDLESAEGRRQVAEAALEAARRELAALRRREAEQREEMEELRALLQALQAQVLQHSVALDRHDETLNRHNSQLTQQAAAVQHQTTQIEQLAAARADDRARGAQALAGLERRLGARVGAVEAGGAELRARLNGVTTQLAGVFRTHSILRAAFGGDGGGGGGEWDRVPEAAADLELGPSLAPLAAPHPGGQGGQRADVAAAAGAGRAAPRLVELGGREEEEEEEAAALSHRDKRRRLVGPDGAGPGAGDGELEEPMGAWDADMPSQQEPQQQHLGPQALPPPQEAGLVPYPPTQAPAPSPATRRGAGYNPFALPPSASDHPQHASTAAVVEAPAAEPLRRRGVGRPRKERSPGEFLATLLDGKATAPSLLAKIASAAARRAAEAVRNGVVHPEPLAAAVCSAVLRCCKARVGVAAIAAADADTELRNCSGVGQTMGSAGAAAAGVEELQQEPKPAAAAASGIATARGAAGSSKKSTTGTGGGGSDFLSLLLPPGRGSGGRSGGATLADALSSLWCKPPELQRQVPKWLLQIVREADMLLGGPYGGPAAAAGAAPAAVAATEHGGGSGAGTGLDAGPQVTSGGQTDGEGIRSAAGRRLTGQGGTGGGGGGGCRLLGGLLVRQLNAVACYPLGGAAEAEADEVEAGGRGEGEGAVEAAGSASGAAQGALPPSPLAAPRRMRTRAKVLPASLGEQCAAAAALGQLLRLYRDREGFQGTALDLLHAAAEARRQAHQGPPQRQLQQAATTSPHHSLHRPRVPSTASSPAVAAATAATGTAASAAQLPVQQTQQHTLACVSSATGGSLIPLSCLLVGWPAAALPTPTAAVGTATAAAAPGAAATTGPLDRRDSAALLATTAVDATTAAETAGSAAAAAVAAAGGDASLYGTGTEALAARKEEAAAAEGHPAAGAGAVGPGFLPGGDGIRSGDSGSSWSWLQEAQLVTQPLQVAMLIAVQLLALEQLAAAASSCCPEVTAGPHAPSFPAPLAPPLAAKEAAAAAPAAPSTAGVLQLLAGLDVHAEAVAAAGLLRALAEHSGALGGGQGKAAAAVRPPQPPPPHLLPGVLEVLAATGAVRCKPVAEAAGTALADGKAEDAAGRAGQGERGLVGCGPLDALLASALQQARSALSELAARLMGLMLVAVTEQSRHEHGGVAAAAVDAGAGAAGQGRPSSDPRVTVAYIDSLRQALLLTCHFLPYGEVYDRVLREAVAVIGVLIAGGSTAAGGGQGRSGTASAEAVAAALLGAEGLPTGTVAPLGDAAASAAGSPVGQGSAFAGPAAAPPLAPSHALPAVPSPGGGSRDPATDLPATEPQPNGLEAGTAAGTNSMASTITAVRLLLELIHDVACQALGSTAAAPAGEPPGLGGGLAAPAEAAALRLGCAGLCESLSGLLPALLWLKEERAGPAATETPLQPPQGDVDGLPAVSSLGGADCGRGDGGDGEGLCRRRLEALAARVVVTAVQVSSMCLAGAEAAVGECLDGSAAGVTEVVETLATQQLQECVLRVLQGVYSWLTHGSLGVEGTVVEALPAARVAEEGAGGRDAGRAAVVRLLPADVWELLSSLGLPAGGAGEGVQQAAVAEGWREVVTGEPQPVGMEE</sequence>
<dbReference type="GO" id="GO:0000146">
    <property type="term" value="F:microfilament motor activity"/>
    <property type="evidence" value="ECO:0007669"/>
    <property type="project" value="TreeGrafter"/>
</dbReference>
<feature type="compositionally biased region" description="Basic and acidic residues" evidence="2">
    <location>
        <begin position="79"/>
        <end position="101"/>
    </location>
</feature>
<protein>
    <submittedName>
        <fullName evidence="3">Uncharacterized protein</fullName>
    </submittedName>
</protein>
<dbReference type="GO" id="GO:0005737">
    <property type="term" value="C:cytoplasm"/>
    <property type="evidence" value="ECO:0007669"/>
    <property type="project" value="TreeGrafter"/>
</dbReference>
<feature type="region of interest" description="Disordered" evidence="2">
    <location>
        <begin position="268"/>
        <end position="302"/>
    </location>
</feature>
<feature type="compositionally biased region" description="Low complexity" evidence="2">
    <location>
        <begin position="320"/>
        <end position="336"/>
    </location>
</feature>
<feature type="region of interest" description="Disordered" evidence="2">
    <location>
        <begin position="1055"/>
        <end position="1089"/>
    </location>
</feature>
<organism evidence="3 4">
    <name type="scientific">Astrephomene gubernaculifera</name>
    <dbReference type="NCBI Taxonomy" id="47775"/>
    <lineage>
        <taxon>Eukaryota</taxon>
        <taxon>Viridiplantae</taxon>
        <taxon>Chlorophyta</taxon>
        <taxon>core chlorophytes</taxon>
        <taxon>Chlorophyceae</taxon>
        <taxon>CS clade</taxon>
        <taxon>Chlamydomonadales</taxon>
        <taxon>Astrephomenaceae</taxon>
        <taxon>Astrephomene</taxon>
    </lineage>
</organism>
<name>A0AAD3DH83_9CHLO</name>
<dbReference type="Proteomes" id="UP001054857">
    <property type="component" value="Unassembled WGS sequence"/>
</dbReference>
<feature type="region of interest" description="Disordered" evidence="2">
    <location>
        <begin position="176"/>
        <end position="206"/>
    </location>
</feature>
<feature type="compositionally biased region" description="Basic and acidic residues" evidence="2">
    <location>
        <begin position="186"/>
        <end position="199"/>
    </location>
</feature>
<feature type="compositionally biased region" description="Low complexity" evidence="2">
    <location>
        <begin position="286"/>
        <end position="302"/>
    </location>
</feature>
<feature type="compositionally biased region" description="Polar residues" evidence="2">
    <location>
        <begin position="1151"/>
        <end position="1164"/>
    </location>
</feature>
<dbReference type="GO" id="GO:0032982">
    <property type="term" value="C:myosin filament"/>
    <property type="evidence" value="ECO:0007669"/>
    <property type="project" value="TreeGrafter"/>
</dbReference>
<feature type="compositionally biased region" description="Low complexity" evidence="2">
    <location>
        <begin position="883"/>
        <end position="893"/>
    </location>
</feature>
<keyword evidence="4" id="KW-1185">Reference proteome</keyword>
<feature type="region of interest" description="Disordered" evidence="2">
    <location>
        <begin position="977"/>
        <end position="1005"/>
    </location>
</feature>
<feature type="region of interest" description="Disordered" evidence="2">
    <location>
        <begin position="1141"/>
        <end position="1183"/>
    </location>
</feature>
<feature type="compositionally biased region" description="Pro residues" evidence="2">
    <location>
        <begin position="694"/>
        <end position="715"/>
    </location>
</feature>
<feature type="region of interest" description="Disordered" evidence="2">
    <location>
        <begin position="73"/>
        <end position="146"/>
    </location>
</feature>
<feature type="coiled-coil region" evidence="1">
    <location>
        <begin position="221"/>
        <end position="251"/>
    </location>
</feature>
<gene>
    <name evidence="3" type="ORF">Agub_g2548</name>
</gene>
<proteinExistence type="predicted"/>
<feature type="compositionally biased region" description="Low complexity" evidence="2">
    <location>
        <begin position="268"/>
        <end position="278"/>
    </location>
</feature>
<accession>A0AAD3DH83</accession>
<keyword evidence="1" id="KW-0175">Coiled coil</keyword>
<feature type="compositionally biased region" description="Low complexity" evidence="2">
    <location>
        <begin position="1068"/>
        <end position="1082"/>
    </location>
</feature>
<feature type="compositionally biased region" description="Basic and acidic residues" evidence="2">
    <location>
        <begin position="111"/>
        <end position="146"/>
    </location>
</feature>
<feature type="compositionally biased region" description="Gly residues" evidence="2">
    <location>
        <begin position="978"/>
        <end position="988"/>
    </location>
</feature>
<dbReference type="PANTHER" id="PTHR45615">
    <property type="entry name" value="MYOSIN HEAVY CHAIN, NON-MUSCLE"/>
    <property type="match status" value="1"/>
</dbReference>
<dbReference type="GO" id="GO:0051015">
    <property type="term" value="F:actin filament binding"/>
    <property type="evidence" value="ECO:0007669"/>
    <property type="project" value="TreeGrafter"/>
</dbReference>
<feature type="compositionally biased region" description="Basic and acidic residues" evidence="2">
    <location>
        <begin position="388"/>
        <end position="408"/>
    </location>
</feature>
<comment type="caution">
    <text evidence="3">The sequence shown here is derived from an EMBL/GenBank/DDBJ whole genome shotgun (WGS) entry which is preliminary data.</text>
</comment>
<reference evidence="3 4" key="1">
    <citation type="journal article" date="2021" name="Sci. Rep.">
        <title>Genome sequencing of the multicellular alga Astrephomene provides insights into convergent evolution of germ-soma differentiation.</title>
        <authorList>
            <person name="Yamashita S."/>
            <person name="Yamamoto K."/>
            <person name="Matsuzaki R."/>
            <person name="Suzuki S."/>
            <person name="Yamaguchi H."/>
            <person name="Hirooka S."/>
            <person name="Minakuchi Y."/>
            <person name="Miyagishima S."/>
            <person name="Kawachi M."/>
            <person name="Toyoda A."/>
            <person name="Nozaki H."/>
        </authorList>
    </citation>
    <scope>NUCLEOTIDE SEQUENCE [LARGE SCALE GENOMIC DNA]</scope>
    <source>
        <strain evidence="3 4">NIES-4017</strain>
    </source>
</reference>
<feature type="compositionally biased region" description="Low complexity" evidence="2">
    <location>
        <begin position="610"/>
        <end position="624"/>
    </location>
</feature>
<feature type="region of interest" description="Disordered" evidence="2">
    <location>
        <begin position="595"/>
        <end position="769"/>
    </location>
</feature>
<feature type="region of interest" description="Disordered" evidence="2">
    <location>
        <begin position="883"/>
        <end position="919"/>
    </location>
</feature>
<feature type="coiled-coil region" evidence="1">
    <location>
        <begin position="7"/>
        <end position="34"/>
    </location>
</feature>
<feature type="compositionally biased region" description="Low complexity" evidence="2">
    <location>
        <begin position="680"/>
        <end position="693"/>
    </location>
</feature>
<dbReference type="EMBL" id="BMAR01000002">
    <property type="protein sequence ID" value="GFR41786.1"/>
    <property type="molecule type" value="Genomic_DNA"/>
</dbReference>
<evidence type="ECO:0000313" key="3">
    <source>
        <dbReference type="EMBL" id="GFR41786.1"/>
    </source>
</evidence>
<dbReference type="PANTHER" id="PTHR45615:SF40">
    <property type="entry name" value="MYOSIN HEAVY CHAIN, NON-MUSCLE"/>
    <property type="match status" value="1"/>
</dbReference>
<evidence type="ECO:0000256" key="1">
    <source>
        <dbReference type="SAM" id="Coils"/>
    </source>
</evidence>
<feature type="compositionally biased region" description="Low complexity" evidence="2">
    <location>
        <begin position="1174"/>
        <end position="1183"/>
    </location>
</feature>
<evidence type="ECO:0000313" key="4">
    <source>
        <dbReference type="Proteomes" id="UP001054857"/>
    </source>
</evidence>
<dbReference type="GO" id="GO:0016460">
    <property type="term" value="C:myosin II complex"/>
    <property type="evidence" value="ECO:0007669"/>
    <property type="project" value="TreeGrafter"/>
</dbReference>